<dbReference type="EMBL" id="CM023473">
    <property type="protein sequence ID" value="KAH7953665.1"/>
    <property type="molecule type" value="Genomic_DNA"/>
</dbReference>
<evidence type="ECO:0000313" key="1">
    <source>
        <dbReference type="EMBL" id="KAH7953665.1"/>
    </source>
</evidence>
<organism evidence="1 2">
    <name type="scientific">Dermacentor silvarum</name>
    <name type="common">Tick</name>
    <dbReference type="NCBI Taxonomy" id="543639"/>
    <lineage>
        <taxon>Eukaryota</taxon>
        <taxon>Metazoa</taxon>
        <taxon>Ecdysozoa</taxon>
        <taxon>Arthropoda</taxon>
        <taxon>Chelicerata</taxon>
        <taxon>Arachnida</taxon>
        <taxon>Acari</taxon>
        <taxon>Parasitiformes</taxon>
        <taxon>Ixodida</taxon>
        <taxon>Ixodoidea</taxon>
        <taxon>Ixodidae</taxon>
        <taxon>Rhipicephalinae</taxon>
        <taxon>Dermacentor</taxon>
    </lineage>
</organism>
<gene>
    <name evidence="1" type="ORF">HPB49_010978</name>
</gene>
<name>A0ACB8CWS9_DERSI</name>
<protein>
    <submittedName>
        <fullName evidence="1">Uncharacterized protein</fullName>
    </submittedName>
</protein>
<reference evidence="1" key="1">
    <citation type="submission" date="2020-05" db="EMBL/GenBank/DDBJ databases">
        <title>Large-scale comparative analyses of tick genomes elucidate their genetic diversity and vector capacities.</title>
        <authorList>
            <person name="Jia N."/>
            <person name="Wang J."/>
            <person name="Shi W."/>
            <person name="Du L."/>
            <person name="Sun Y."/>
            <person name="Zhan W."/>
            <person name="Jiang J."/>
            <person name="Wang Q."/>
            <person name="Zhang B."/>
            <person name="Ji P."/>
            <person name="Sakyi L.B."/>
            <person name="Cui X."/>
            <person name="Yuan T."/>
            <person name="Jiang B."/>
            <person name="Yang W."/>
            <person name="Lam T.T.-Y."/>
            <person name="Chang Q."/>
            <person name="Ding S."/>
            <person name="Wang X."/>
            <person name="Zhu J."/>
            <person name="Ruan X."/>
            <person name="Zhao L."/>
            <person name="Wei J."/>
            <person name="Que T."/>
            <person name="Du C."/>
            <person name="Cheng J."/>
            <person name="Dai P."/>
            <person name="Han X."/>
            <person name="Huang E."/>
            <person name="Gao Y."/>
            <person name="Liu J."/>
            <person name="Shao H."/>
            <person name="Ye R."/>
            <person name="Li L."/>
            <person name="Wei W."/>
            <person name="Wang X."/>
            <person name="Wang C."/>
            <person name="Yang T."/>
            <person name="Huo Q."/>
            <person name="Li W."/>
            <person name="Guo W."/>
            <person name="Chen H."/>
            <person name="Zhou L."/>
            <person name="Ni X."/>
            <person name="Tian J."/>
            <person name="Zhou Y."/>
            <person name="Sheng Y."/>
            <person name="Liu T."/>
            <person name="Pan Y."/>
            <person name="Xia L."/>
            <person name="Li J."/>
            <person name="Zhao F."/>
            <person name="Cao W."/>
        </authorList>
    </citation>
    <scope>NUCLEOTIDE SEQUENCE</scope>
    <source>
        <strain evidence="1">Dsil-2018</strain>
    </source>
</reference>
<evidence type="ECO:0000313" key="2">
    <source>
        <dbReference type="Proteomes" id="UP000821865"/>
    </source>
</evidence>
<accession>A0ACB8CWS9</accession>
<sequence>MSPSGRAKQCKTCSGDYQSYTADFKRQVVLFAENSNSFTAQREFSVNEKLIRGWRKQRDQHFTCNRRRRVLSRPSNREALCSRPCVYTKLPSMGDTSSTSSLRGSRITLEPAHRLEFSITIGGEIRCVTMWTTADAVPVNLVPGDRFIADDDGSVFQPSATRKLTGLTCMQAPNTASPPKNLAPLQTRKPT</sequence>
<dbReference type="Proteomes" id="UP000821865">
    <property type="component" value="Chromosome 4"/>
</dbReference>
<proteinExistence type="predicted"/>
<keyword evidence="2" id="KW-1185">Reference proteome</keyword>
<comment type="caution">
    <text evidence="1">The sequence shown here is derived from an EMBL/GenBank/DDBJ whole genome shotgun (WGS) entry which is preliminary data.</text>
</comment>